<keyword evidence="2" id="KW-1185">Reference proteome</keyword>
<proteinExistence type="predicted"/>
<evidence type="ECO:0000313" key="1">
    <source>
        <dbReference type="EMBL" id="WOV83726.1"/>
    </source>
</evidence>
<organism evidence="1 2">
    <name type="scientific">Sporosarcina jeotgali</name>
    <dbReference type="NCBI Taxonomy" id="3020056"/>
    <lineage>
        <taxon>Bacteria</taxon>
        <taxon>Bacillati</taxon>
        <taxon>Bacillota</taxon>
        <taxon>Bacilli</taxon>
        <taxon>Bacillales</taxon>
        <taxon>Caryophanaceae</taxon>
        <taxon>Sporosarcina</taxon>
    </lineage>
</organism>
<dbReference type="EMBL" id="CP116341">
    <property type="protein sequence ID" value="WOV83726.1"/>
    <property type="molecule type" value="Genomic_DNA"/>
</dbReference>
<dbReference type="Proteomes" id="UP001303532">
    <property type="component" value="Chromosome"/>
</dbReference>
<name>A0ABZ0KWB5_9BACL</name>
<dbReference type="RefSeq" id="WP_323691414.1">
    <property type="nucleotide sequence ID" value="NZ_CP116341.1"/>
</dbReference>
<gene>
    <name evidence="1" type="ORF">PGH26_12685</name>
</gene>
<evidence type="ECO:0000313" key="2">
    <source>
        <dbReference type="Proteomes" id="UP001303532"/>
    </source>
</evidence>
<protein>
    <submittedName>
        <fullName evidence="1">Uncharacterized protein</fullName>
    </submittedName>
</protein>
<accession>A0ABZ0KWB5</accession>
<reference evidence="1 2" key="1">
    <citation type="submission" date="2023-01" db="EMBL/GenBank/DDBJ databases">
        <title>Sporosarcina sp. nov., isolated from Korean tranditional fermented seafood 'Jeotgal'.</title>
        <authorList>
            <person name="Yang A.-I."/>
        </authorList>
    </citation>
    <scope>NUCLEOTIDE SEQUENCE [LARGE SCALE GENOMIC DNA]</scope>
    <source>
        <strain evidence="1 2">B2O-1</strain>
    </source>
</reference>
<sequence>MNMNESYRLPTREGTKFPLLQLLDRFLVLRNEGIHGEIQMLFMMPVVPLLIALDR</sequence>